<evidence type="ECO:0000313" key="2">
    <source>
        <dbReference type="Proteomes" id="UP000789525"/>
    </source>
</evidence>
<name>A0ACA9KCA5_9GLOM</name>
<gene>
    <name evidence="1" type="ORF">ACOLOM_LOCUS1354</name>
</gene>
<organism evidence="1 2">
    <name type="scientific">Acaulospora colombiana</name>
    <dbReference type="NCBI Taxonomy" id="27376"/>
    <lineage>
        <taxon>Eukaryota</taxon>
        <taxon>Fungi</taxon>
        <taxon>Fungi incertae sedis</taxon>
        <taxon>Mucoromycota</taxon>
        <taxon>Glomeromycotina</taxon>
        <taxon>Glomeromycetes</taxon>
        <taxon>Diversisporales</taxon>
        <taxon>Acaulosporaceae</taxon>
        <taxon>Acaulospora</taxon>
    </lineage>
</organism>
<sequence length="545" mass="61616">MLFTKIGLENFEQTLEVFLERLCKWKGSQIVEETNEAQWLECYLQMAVINLSSMHNYGNNEGSFLNKSPSSRANIDTDPAFAEKSTLTFTVMKQFMSKYLDSLLCQEGNDASEGWLLYCEVVMLWMVADGIFNGFGDETNKLMGMYICQNFWETLATFLTRIACQVSPFTKEKILESSGNISREKFAFTLLHPPLNEDWELRGISWLGPMYDPYLSECETRSHIKFDAYEIDDLMGAIYNERNLSLDQDAKSRRRARIMELGYILSTKIIGFSYNVESASFTSCPELDVECGNPVVEESQPSDKFFVEEKILNESTQKIEFEDSESEIDEHEEDDEGIKELKELKNLLAASRNNGLSAQNPASNVSKAHQQIIPKKALSRIVPGYTILVVDTNCLVGDLVMVKKIICSDNWVVVVPLVVVTELDGLRFNSPPLGTAASEALAFLEQALSMTNKARKVKIQTSKGNYVSGINYSEEFDFGSGEDKKKNMDDLILGICLWHAKNHEEHNYENKNETVVLITNDRNLRVKARARGIEVTGAQDFSGLI</sequence>
<dbReference type="EMBL" id="CAJVPT010001571">
    <property type="protein sequence ID" value="CAG8465413.1"/>
    <property type="molecule type" value="Genomic_DNA"/>
</dbReference>
<protein>
    <submittedName>
        <fullName evidence="1">3677_t:CDS:1</fullName>
    </submittedName>
</protein>
<comment type="caution">
    <text evidence="1">The sequence shown here is derived from an EMBL/GenBank/DDBJ whole genome shotgun (WGS) entry which is preliminary data.</text>
</comment>
<accession>A0ACA9KCA5</accession>
<evidence type="ECO:0000313" key="1">
    <source>
        <dbReference type="EMBL" id="CAG8465413.1"/>
    </source>
</evidence>
<proteinExistence type="predicted"/>
<dbReference type="Proteomes" id="UP000789525">
    <property type="component" value="Unassembled WGS sequence"/>
</dbReference>
<reference evidence="1" key="1">
    <citation type="submission" date="2021-06" db="EMBL/GenBank/DDBJ databases">
        <authorList>
            <person name="Kallberg Y."/>
            <person name="Tangrot J."/>
            <person name="Rosling A."/>
        </authorList>
    </citation>
    <scope>NUCLEOTIDE SEQUENCE</scope>
    <source>
        <strain evidence="1">CL356</strain>
    </source>
</reference>
<keyword evidence="2" id="KW-1185">Reference proteome</keyword>